<dbReference type="AlphaFoldDB" id="A0AAW5HCL9"/>
<dbReference type="EMBL" id="JAMHFX010000017">
    <property type="protein sequence ID" value="MCO1619010.1"/>
    <property type="molecule type" value="Genomic_DNA"/>
</dbReference>
<evidence type="ECO:0000313" key="1">
    <source>
        <dbReference type="EMBL" id="MCO1619010.1"/>
    </source>
</evidence>
<protein>
    <submittedName>
        <fullName evidence="1">Immunity 26/phosphotriesterase HocA family protein</fullName>
    </submittedName>
</protein>
<accession>A0AAW5HCL9</accession>
<name>A0AAW5HCL9_PSEPU</name>
<gene>
    <name evidence="1" type="ORF">M8C81_00145</name>
</gene>
<organism evidence="1 2">
    <name type="scientific">Pseudomonas putida</name>
    <name type="common">Arthrobacter siderocapsulatus</name>
    <dbReference type="NCBI Taxonomy" id="303"/>
    <lineage>
        <taxon>Bacteria</taxon>
        <taxon>Pseudomonadati</taxon>
        <taxon>Pseudomonadota</taxon>
        <taxon>Gammaproteobacteria</taxon>
        <taxon>Pseudomonadales</taxon>
        <taxon>Pseudomonadaceae</taxon>
        <taxon>Pseudomonas</taxon>
    </lineage>
</organism>
<sequence>MNKANIWGWPKKTKTTLNNIKAGDIFCFTQEDGAYYFGQIISKIITGHVAEIFRMIKKDPLITPVELEHIEPLTEPVVLDSYSLFDKKTDPTGEWRIIGHQEVTQTNRFKNYYFAYGTPESWTKISALNVKKEASEHEIANLPPLTPLNNYKISILLKKIQTQSNH</sequence>
<dbReference type="Pfam" id="PF15428">
    <property type="entry name" value="Imm26"/>
    <property type="match status" value="1"/>
</dbReference>
<proteinExistence type="predicted"/>
<dbReference type="Proteomes" id="UP001202943">
    <property type="component" value="Unassembled WGS sequence"/>
</dbReference>
<reference evidence="1" key="1">
    <citation type="submission" date="2022-05" db="EMBL/GenBank/DDBJ databases">
        <authorList>
            <person name="Yi M."/>
        </authorList>
    </citation>
    <scope>NUCLEOTIDE SEQUENCE</scope>
    <source>
        <strain evidence="1">DS2</strain>
    </source>
</reference>
<evidence type="ECO:0000313" key="2">
    <source>
        <dbReference type="Proteomes" id="UP001202943"/>
    </source>
</evidence>
<reference evidence="1" key="2">
    <citation type="submission" date="2023-08" db="EMBL/GenBank/DDBJ databases">
        <title>Isolation, Identification, Denitrification Characteristics of A Highly Efficient Aerobic Denitrifying Bacterial Strain DS2.</title>
        <authorList>
            <person name="Wang H."/>
        </authorList>
    </citation>
    <scope>NUCLEOTIDE SEQUENCE</scope>
    <source>
        <strain evidence="1">DS2</strain>
    </source>
</reference>
<dbReference type="RefSeq" id="WP_252458249.1">
    <property type="nucleotide sequence ID" value="NZ_JAMHFX010000017.1"/>
</dbReference>
<comment type="caution">
    <text evidence="1">The sequence shown here is derived from an EMBL/GenBank/DDBJ whole genome shotgun (WGS) entry which is preliminary data.</text>
</comment>
<dbReference type="InterPro" id="IPR029278">
    <property type="entry name" value="Imm26"/>
</dbReference>